<dbReference type="EMBL" id="JAAAIM010000058">
    <property type="protein sequence ID" value="KAG0296419.1"/>
    <property type="molecule type" value="Genomic_DNA"/>
</dbReference>
<dbReference type="Pfam" id="PF12009">
    <property type="entry name" value="Telomerase_RBD"/>
    <property type="match status" value="1"/>
</dbReference>
<keyword evidence="11 13" id="KW-0539">Nucleus</keyword>
<dbReference type="Proteomes" id="UP001194696">
    <property type="component" value="Unassembled WGS sequence"/>
</dbReference>
<dbReference type="PRINTS" id="PR01365">
    <property type="entry name" value="TELOMERASERT"/>
</dbReference>
<dbReference type="InterPro" id="IPR021891">
    <property type="entry name" value="Telomerase_RBD"/>
</dbReference>
<name>A0ABQ7KCF2_9FUNG</name>
<gene>
    <name evidence="16" type="ORF">BGZ96_009502</name>
</gene>
<evidence type="ECO:0000256" key="13">
    <source>
        <dbReference type="RuleBase" id="RU365061"/>
    </source>
</evidence>
<proteinExistence type="inferred from homology"/>
<evidence type="ECO:0000313" key="17">
    <source>
        <dbReference type="Proteomes" id="UP001194696"/>
    </source>
</evidence>
<feature type="region of interest" description="Disordered" evidence="14">
    <location>
        <begin position="770"/>
        <end position="789"/>
    </location>
</feature>
<dbReference type="InterPro" id="IPR049915">
    <property type="entry name" value="TERT_TEN"/>
</dbReference>
<protein>
    <recommendedName>
        <fullName evidence="3 13">Telomerase reverse transcriptase</fullName>
        <ecNumber evidence="2 13">2.7.7.49</ecNumber>
    </recommendedName>
    <alternativeName>
        <fullName evidence="13">Telomerase catalytic subunit</fullName>
    </alternativeName>
</protein>
<keyword evidence="17" id="KW-1185">Reference proteome</keyword>
<keyword evidence="8 13" id="KW-0460">Magnesium</keyword>
<keyword evidence="10 13" id="KW-0695">RNA-directed DNA polymerase</keyword>
<evidence type="ECO:0000256" key="14">
    <source>
        <dbReference type="SAM" id="MobiDB-lite"/>
    </source>
</evidence>
<dbReference type="SUPFAM" id="SSF56672">
    <property type="entry name" value="DNA/RNA polymerases"/>
    <property type="match status" value="1"/>
</dbReference>
<evidence type="ECO:0000256" key="10">
    <source>
        <dbReference type="ARBA" id="ARBA00022918"/>
    </source>
</evidence>
<evidence type="ECO:0000256" key="1">
    <source>
        <dbReference type="ARBA" id="ARBA00008001"/>
    </source>
</evidence>
<keyword evidence="5 13" id="KW-0808">Transferase</keyword>
<dbReference type="InterPro" id="IPR003545">
    <property type="entry name" value="Telomerase_RT"/>
</dbReference>
<keyword evidence="6 13" id="KW-0548">Nucleotidyltransferase</keyword>
<evidence type="ECO:0000259" key="15">
    <source>
        <dbReference type="PROSITE" id="PS50878"/>
    </source>
</evidence>
<evidence type="ECO:0000256" key="7">
    <source>
        <dbReference type="ARBA" id="ARBA00022723"/>
    </source>
</evidence>
<comment type="subcellular location">
    <subcellularLocation>
        <location evidence="13">Nucleus</location>
    </subcellularLocation>
    <subcellularLocation>
        <location evidence="13">Chromosome</location>
        <location evidence="13">Telomere</location>
    </subcellularLocation>
</comment>
<dbReference type="SMART" id="SM00975">
    <property type="entry name" value="Telomerase_RBD"/>
    <property type="match status" value="1"/>
</dbReference>
<feature type="compositionally biased region" description="Gly residues" evidence="14">
    <location>
        <begin position="780"/>
        <end position="789"/>
    </location>
</feature>
<dbReference type="EC" id="2.7.7.49" evidence="2 13"/>
<dbReference type="Gene3D" id="1.10.132.70">
    <property type="match status" value="1"/>
</dbReference>
<dbReference type="PROSITE" id="PS50878">
    <property type="entry name" value="RT_POL"/>
    <property type="match status" value="1"/>
</dbReference>
<feature type="compositionally biased region" description="Low complexity" evidence="14">
    <location>
        <begin position="210"/>
        <end position="221"/>
    </location>
</feature>
<comment type="caution">
    <text evidence="16">The sequence shown here is derived from an EMBL/GenBank/DDBJ whole genome shotgun (WGS) entry which is preliminary data.</text>
</comment>
<dbReference type="PANTHER" id="PTHR12066">
    <property type="entry name" value="TELOMERASE REVERSE TRANSCRIPTASE"/>
    <property type="match status" value="1"/>
</dbReference>
<reference evidence="16 17" key="1">
    <citation type="journal article" date="2020" name="Fungal Divers.">
        <title>Resolving the Mortierellaceae phylogeny through synthesis of multi-gene phylogenetics and phylogenomics.</title>
        <authorList>
            <person name="Vandepol N."/>
            <person name="Liber J."/>
            <person name="Desiro A."/>
            <person name="Na H."/>
            <person name="Kennedy M."/>
            <person name="Barry K."/>
            <person name="Grigoriev I.V."/>
            <person name="Miller A.N."/>
            <person name="O'Donnell K."/>
            <person name="Stajich J.E."/>
            <person name="Bonito G."/>
        </authorList>
    </citation>
    <scope>NUCLEOTIDE SEQUENCE [LARGE SCALE GENOMIC DNA]</scope>
    <source>
        <strain evidence="16 17">AD045</strain>
    </source>
</reference>
<evidence type="ECO:0000256" key="11">
    <source>
        <dbReference type="ARBA" id="ARBA00023242"/>
    </source>
</evidence>
<evidence type="ECO:0000256" key="12">
    <source>
        <dbReference type="ARBA" id="ARBA00048173"/>
    </source>
</evidence>
<evidence type="ECO:0000256" key="3">
    <source>
        <dbReference type="ARBA" id="ARBA00016182"/>
    </source>
</evidence>
<keyword evidence="7 13" id="KW-0479">Metal-binding</keyword>
<comment type="function">
    <text evidence="13">Telomerase is a ribonucleoprotein enzyme essential for the replication of chromosome termini in most eukaryotes. It elongates telomeres. It is a reverse transcriptase that adds simple sequence repeats to chromosome ends by copying a template sequence within the RNA component of the enzyme.</text>
</comment>
<evidence type="ECO:0000256" key="6">
    <source>
        <dbReference type="ARBA" id="ARBA00022695"/>
    </source>
</evidence>
<keyword evidence="9 13" id="KW-0779">Telomere</keyword>
<feature type="domain" description="Reverse transcriptase" evidence="15">
    <location>
        <begin position="462"/>
        <end position="782"/>
    </location>
</feature>
<organism evidence="16 17">
    <name type="scientific">Linnemannia gamsii</name>
    <dbReference type="NCBI Taxonomy" id="64522"/>
    <lineage>
        <taxon>Eukaryota</taxon>
        <taxon>Fungi</taxon>
        <taxon>Fungi incertae sedis</taxon>
        <taxon>Mucoromycota</taxon>
        <taxon>Mortierellomycotina</taxon>
        <taxon>Mortierellomycetes</taxon>
        <taxon>Mortierellales</taxon>
        <taxon>Mortierellaceae</taxon>
        <taxon>Linnemannia</taxon>
    </lineage>
</organism>
<dbReference type="Pfam" id="PF00078">
    <property type="entry name" value="RVT_1"/>
    <property type="match status" value="1"/>
</dbReference>
<feature type="compositionally biased region" description="Polar residues" evidence="14">
    <location>
        <begin position="770"/>
        <end position="779"/>
    </location>
</feature>
<evidence type="ECO:0000256" key="8">
    <source>
        <dbReference type="ARBA" id="ARBA00022842"/>
    </source>
</evidence>
<evidence type="ECO:0000256" key="9">
    <source>
        <dbReference type="ARBA" id="ARBA00022895"/>
    </source>
</evidence>
<dbReference type="InterPro" id="IPR043502">
    <property type="entry name" value="DNA/RNA_pol_sf"/>
</dbReference>
<keyword evidence="4 13" id="KW-0158">Chromosome</keyword>
<dbReference type="Pfam" id="PF11474">
    <property type="entry name" value="TEN_TERT"/>
    <property type="match status" value="1"/>
</dbReference>
<evidence type="ECO:0000256" key="5">
    <source>
        <dbReference type="ARBA" id="ARBA00022679"/>
    </source>
</evidence>
<sequence>MPESHTAITNAVLLTLLPNLQRLGQFLDAKLNGHLTVVCSDDPVEYKDLLHDTLIAPTPAVALKVAGIHAKPFPTENMPCPDGVQDAVVNMAIDQTCAPTREWFNGKYNILTAGYRNSRRSSGQRAQKYHENTLETFVRSAQWETLLQRIGQPVMLYLLTQTSIFAALPNNCYCQITGPSISEQAVSKMPIQRHVLQCLSSRKRPADHATSYTTSDDNSNTGDLIPDQKSIMDAQMKRMFPKQYGLENVFSPTSQSSLKSISYASLTSGTFKSDATKAKKATGNWRLRSMRTLVEEMLASNQKCRFKALLQYYCPVEVTSFVHAIVKKIIPLAMFGSTDNRAVILRAMTRFIRLRKFETMPLQYILQGFKLSECTWLEDPKLGQERSSVAHTPPTASDKKHEILHEFIFWLFDGFLMPLLQATFYVTDSSYQRNKVFYYRHGLWRLITQSAVNSIQGNMFIKMEPEEVVTCNKVYSKVRFLPKTHDLRPIINLRRKAPRLVSGGLAVDYKSMNQRLNNAFLILAYERSRKMACSSAMGMSDLFYRLKQVKEKLVTLSAPKLPQLYMVKVDIKKSFDSINQENLLEIIDQTLKEDKYIIHRHSKVMPANGRMMKRFYPKATAPDEMPSFLDFARGQAEISKHAVLVDKVVHTTESKDVVIKLIKDHIQENIVKFGRHFYKQTTGIPQGSVLSPALCRFFYDEMENSVLSHLTQTDDSALIRLADDFLYISQRKDKATEFLTIMSQGHPEFGCFINEHKTIANFEVSLSDGQPVQQSQGNGMSLGGSGLVK</sequence>
<dbReference type="PANTHER" id="PTHR12066:SF0">
    <property type="entry name" value="TELOMERASE REVERSE TRANSCRIPTASE"/>
    <property type="match status" value="1"/>
</dbReference>
<comment type="similarity">
    <text evidence="1 13">Belongs to the reverse transcriptase family. Telomerase subfamily.</text>
</comment>
<accession>A0ABQ7KCF2</accession>
<feature type="region of interest" description="Disordered" evidence="14">
    <location>
        <begin position="206"/>
        <end position="225"/>
    </location>
</feature>
<evidence type="ECO:0000313" key="16">
    <source>
        <dbReference type="EMBL" id="KAG0296419.1"/>
    </source>
</evidence>
<comment type="catalytic activity">
    <reaction evidence="12 13">
        <text>DNA(n) + a 2'-deoxyribonucleoside 5'-triphosphate = DNA(n+1) + diphosphate</text>
        <dbReference type="Rhea" id="RHEA:22508"/>
        <dbReference type="Rhea" id="RHEA-COMP:17339"/>
        <dbReference type="Rhea" id="RHEA-COMP:17340"/>
        <dbReference type="ChEBI" id="CHEBI:33019"/>
        <dbReference type="ChEBI" id="CHEBI:61560"/>
        <dbReference type="ChEBI" id="CHEBI:173112"/>
        <dbReference type="EC" id="2.7.7.49"/>
    </reaction>
</comment>
<dbReference type="InterPro" id="IPR000477">
    <property type="entry name" value="RT_dom"/>
</dbReference>
<dbReference type="Gene3D" id="3.30.70.2630">
    <property type="match status" value="1"/>
</dbReference>
<dbReference type="CDD" id="cd01648">
    <property type="entry name" value="TERT"/>
    <property type="match status" value="1"/>
</dbReference>
<evidence type="ECO:0000256" key="4">
    <source>
        <dbReference type="ARBA" id="ARBA00022454"/>
    </source>
</evidence>
<evidence type="ECO:0000256" key="2">
    <source>
        <dbReference type="ARBA" id="ARBA00012493"/>
    </source>
</evidence>